<organism evidence="3 4">
    <name type="scientific">Paraburkholderia translucens</name>
    <dbReference type="NCBI Taxonomy" id="2886945"/>
    <lineage>
        <taxon>Bacteria</taxon>
        <taxon>Pseudomonadati</taxon>
        <taxon>Pseudomonadota</taxon>
        <taxon>Betaproteobacteria</taxon>
        <taxon>Burkholderiales</taxon>
        <taxon>Burkholderiaceae</taxon>
        <taxon>Paraburkholderia</taxon>
    </lineage>
</organism>
<feature type="compositionally biased region" description="Basic and acidic residues" evidence="1">
    <location>
        <begin position="154"/>
        <end position="165"/>
    </location>
</feature>
<comment type="caution">
    <text evidence="3">The sequence shown here is derived from an EMBL/GenBank/DDBJ whole genome shotgun (WGS) entry which is preliminary data.</text>
</comment>
<evidence type="ECO:0000256" key="1">
    <source>
        <dbReference type="SAM" id="MobiDB-lite"/>
    </source>
</evidence>
<evidence type="ECO:0000313" key="3">
    <source>
        <dbReference type="EMBL" id="MCC8404644.1"/>
    </source>
</evidence>
<dbReference type="Proteomes" id="UP001430614">
    <property type="component" value="Unassembled WGS sequence"/>
</dbReference>
<name>A0ABS8KIR9_9BURK</name>
<protein>
    <submittedName>
        <fullName evidence="3">L-histidine N(Alpha)-methyltransferase</fullName>
    </submittedName>
</protein>
<sequence length="165" mass="17800">MSATISRASATSAVSPRPARRCSCIFSAAESAISRGLQPRALLRDSQTELGPVDALLTGTDLMKPLISLFATYDDTIGATAAFNLNLLARVNRELGGNFHLSVFEHVARFSAGARSVEMRLRAKERVEARVDAANVAARPPRTRASPLCRNRSKKMETSGEPRSS</sequence>
<dbReference type="InterPro" id="IPR019257">
    <property type="entry name" value="MeTrfase_dom"/>
</dbReference>
<evidence type="ECO:0000259" key="2">
    <source>
        <dbReference type="Pfam" id="PF10017"/>
    </source>
</evidence>
<accession>A0ABS8KIR9</accession>
<feature type="region of interest" description="Disordered" evidence="1">
    <location>
        <begin position="134"/>
        <end position="165"/>
    </location>
</feature>
<evidence type="ECO:0000313" key="4">
    <source>
        <dbReference type="Proteomes" id="UP001430614"/>
    </source>
</evidence>
<dbReference type="Pfam" id="PF10017">
    <property type="entry name" value="Methyltransf_33"/>
    <property type="match status" value="1"/>
</dbReference>
<keyword evidence="4" id="KW-1185">Reference proteome</keyword>
<feature type="domain" description="Histidine-specific methyltransferase SAM-dependent" evidence="2">
    <location>
        <begin position="40"/>
        <end position="133"/>
    </location>
</feature>
<gene>
    <name evidence="3" type="ORF">LJ655_22655</name>
</gene>
<reference evidence="3 4" key="1">
    <citation type="submission" date="2021-11" db="EMBL/GenBank/DDBJ databases">
        <authorList>
            <person name="Oh E.-T."/>
            <person name="Kim S.-B."/>
        </authorList>
    </citation>
    <scope>NUCLEOTIDE SEQUENCE [LARGE SCALE GENOMIC DNA]</scope>
    <source>
        <strain evidence="3 4">MMS20-SJTN17</strain>
    </source>
</reference>
<proteinExistence type="predicted"/>
<dbReference type="EMBL" id="JAJITC010000013">
    <property type="protein sequence ID" value="MCC8404644.1"/>
    <property type="molecule type" value="Genomic_DNA"/>
</dbReference>